<dbReference type="AlphaFoldDB" id="A0A7N9CPG0"/>
<dbReference type="Proteomes" id="UP000233100">
    <property type="component" value="Chromosome 6"/>
</dbReference>
<dbReference type="Ensembl" id="ENSMFAT00000102333.1">
    <property type="protein sequence ID" value="ENSMFAP00000051698.1"/>
    <property type="gene ID" value="ENSMFAG00000050795.1"/>
</dbReference>
<dbReference type="GeneTree" id="ENSGT00980000203183"/>
<dbReference type="PROSITE" id="PS51257">
    <property type="entry name" value="PROKAR_LIPOPROTEIN"/>
    <property type="match status" value="1"/>
</dbReference>
<accession>A0A7N9CPG0</accession>
<proteinExistence type="predicted"/>
<evidence type="ECO:0000313" key="3">
    <source>
        <dbReference type="Proteomes" id="UP000233100"/>
    </source>
</evidence>
<keyword evidence="3" id="KW-1185">Reference proteome</keyword>
<reference evidence="2" key="3">
    <citation type="submission" date="2025-09" db="UniProtKB">
        <authorList>
            <consortium name="Ensembl"/>
        </authorList>
    </citation>
    <scope>IDENTIFICATION</scope>
</reference>
<evidence type="ECO:0000256" key="1">
    <source>
        <dbReference type="SAM" id="MobiDB-lite"/>
    </source>
</evidence>
<protein>
    <submittedName>
        <fullName evidence="2">Uncharacterized protein</fullName>
    </submittedName>
</protein>
<name>A0A7N9CPG0_MACFA</name>
<organism evidence="2 3">
    <name type="scientific">Macaca fascicularis</name>
    <name type="common">Crab-eating macaque</name>
    <name type="synonym">Cynomolgus monkey</name>
    <dbReference type="NCBI Taxonomy" id="9541"/>
    <lineage>
        <taxon>Eukaryota</taxon>
        <taxon>Metazoa</taxon>
        <taxon>Chordata</taxon>
        <taxon>Craniata</taxon>
        <taxon>Vertebrata</taxon>
        <taxon>Euteleostomi</taxon>
        <taxon>Mammalia</taxon>
        <taxon>Eutheria</taxon>
        <taxon>Euarchontoglires</taxon>
        <taxon>Primates</taxon>
        <taxon>Haplorrhini</taxon>
        <taxon>Catarrhini</taxon>
        <taxon>Cercopithecidae</taxon>
        <taxon>Cercopithecinae</taxon>
        <taxon>Macaca</taxon>
    </lineage>
</organism>
<sequence>MQRSFTERWNSSEVTCSELLSVGGVSFLWAAYSCIFKKKKIPSATLCLLIEAFNPFIFKVITEKDALPSEEESRDTVWPQPLCHAVWSSAQSKLPGLLSTVRGTPPTQASVMTDAPPRTKLHRPRSAPDCCAGSENFKPVVLSLLGSVGVGPVVCAHLAPWLQPPFQGVNSSVSLWFQAPLGYEKKSLQLARCLPKQPPSFVLETQGPGGVGT</sequence>
<evidence type="ECO:0000313" key="2">
    <source>
        <dbReference type="Ensembl" id="ENSMFAP00000051698.1"/>
    </source>
</evidence>
<reference evidence="2 3" key="1">
    <citation type="submission" date="2013-03" db="EMBL/GenBank/DDBJ databases">
        <authorList>
            <person name="Warren W."/>
            <person name="Wilson R.K."/>
        </authorList>
    </citation>
    <scope>NUCLEOTIDE SEQUENCE</scope>
</reference>
<feature type="region of interest" description="Disordered" evidence="1">
    <location>
        <begin position="105"/>
        <end position="125"/>
    </location>
</feature>
<reference evidence="2" key="2">
    <citation type="submission" date="2025-08" db="UniProtKB">
        <authorList>
            <consortium name="Ensembl"/>
        </authorList>
    </citation>
    <scope>IDENTIFICATION</scope>
</reference>